<gene>
    <name evidence="3" type="ORF">Pmani_027553</name>
</gene>
<feature type="compositionally biased region" description="Basic and acidic residues" evidence="1">
    <location>
        <begin position="106"/>
        <end position="126"/>
    </location>
</feature>
<evidence type="ECO:0000256" key="1">
    <source>
        <dbReference type="SAM" id="MobiDB-lite"/>
    </source>
</evidence>
<evidence type="ECO:0000313" key="3">
    <source>
        <dbReference type="EMBL" id="KAK4300214.1"/>
    </source>
</evidence>
<protein>
    <submittedName>
        <fullName evidence="3">Uncharacterized protein</fullName>
    </submittedName>
</protein>
<evidence type="ECO:0000313" key="4">
    <source>
        <dbReference type="Proteomes" id="UP001292094"/>
    </source>
</evidence>
<sequence>MGGRIVNGGVRVSPASVQLVSVVGVLCVVWCGVLPASEAPRFPPALPPHLESNTTSFQPLEYRPVLAIPLVVWLGQITAQQDLLKQTFFGVTPVSTSRVPLSPVDGSERAGDSLLSDKRKQLIQKE</sequence>
<keyword evidence="2" id="KW-1133">Transmembrane helix</keyword>
<evidence type="ECO:0000256" key="2">
    <source>
        <dbReference type="SAM" id="Phobius"/>
    </source>
</evidence>
<name>A0AAE1TYX0_9EUCA</name>
<reference evidence="3" key="1">
    <citation type="submission" date="2023-11" db="EMBL/GenBank/DDBJ databases">
        <title>Genome assemblies of two species of porcelain crab, Petrolisthes cinctipes and Petrolisthes manimaculis (Anomura: Porcellanidae).</title>
        <authorList>
            <person name="Angst P."/>
        </authorList>
    </citation>
    <scope>NUCLEOTIDE SEQUENCE</scope>
    <source>
        <strain evidence="3">PB745_02</strain>
        <tissue evidence="3">Gill</tissue>
    </source>
</reference>
<keyword evidence="4" id="KW-1185">Reference proteome</keyword>
<feature type="transmembrane region" description="Helical" evidence="2">
    <location>
        <begin position="15"/>
        <end position="36"/>
    </location>
</feature>
<dbReference type="AlphaFoldDB" id="A0AAE1TYX0"/>
<dbReference type="EMBL" id="JAWZYT010003094">
    <property type="protein sequence ID" value="KAK4300214.1"/>
    <property type="molecule type" value="Genomic_DNA"/>
</dbReference>
<feature type="region of interest" description="Disordered" evidence="1">
    <location>
        <begin position="95"/>
        <end position="126"/>
    </location>
</feature>
<keyword evidence="2" id="KW-0812">Transmembrane</keyword>
<comment type="caution">
    <text evidence="3">The sequence shown here is derived from an EMBL/GenBank/DDBJ whole genome shotgun (WGS) entry which is preliminary data.</text>
</comment>
<organism evidence="3 4">
    <name type="scientific">Petrolisthes manimaculis</name>
    <dbReference type="NCBI Taxonomy" id="1843537"/>
    <lineage>
        <taxon>Eukaryota</taxon>
        <taxon>Metazoa</taxon>
        <taxon>Ecdysozoa</taxon>
        <taxon>Arthropoda</taxon>
        <taxon>Crustacea</taxon>
        <taxon>Multicrustacea</taxon>
        <taxon>Malacostraca</taxon>
        <taxon>Eumalacostraca</taxon>
        <taxon>Eucarida</taxon>
        <taxon>Decapoda</taxon>
        <taxon>Pleocyemata</taxon>
        <taxon>Anomura</taxon>
        <taxon>Galatheoidea</taxon>
        <taxon>Porcellanidae</taxon>
        <taxon>Petrolisthes</taxon>
    </lineage>
</organism>
<keyword evidence="2" id="KW-0472">Membrane</keyword>
<dbReference type="Proteomes" id="UP001292094">
    <property type="component" value="Unassembled WGS sequence"/>
</dbReference>
<accession>A0AAE1TYX0</accession>
<proteinExistence type="predicted"/>